<dbReference type="GO" id="GO:0070677">
    <property type="term" value="F:rRNA (cytosine-2'-O-)-methyltransferase activity"/>
    <property type="evidence" value="ECO:0007669"/>
    <property type="project" value="UniProtKB-UniRule"/>
</dbReference>
<keyword evidence="5 6" id="KW-0949">S-adenosyl-L-methionine</keyword>
<dbReference type="PROSITE" id="PS01296">
    <property type="entry name" value="RSMI"/>
    <property type="match status" value="1"/>
</dbReference>
<keyword evidence="2 6" id="KW-0698">rRNA processing</keyword>
<protein>
    <recommendedName>
        <fullName evidence="6">Ribosomal RNA small subunit methyltransferase I</fullName>
        <ecNumber evidence="6">2.1.1.198</ecNumber>
    </recommendedName>
    <alternativeName>
        <fullName evidence="6">16S rRNA 2'-O-ribose C1402 methyltransferase</fullName>
    </alternativeName>
    <alternativeName>
        <fullName evidence="6">rRNA (cytidine-2'-O-)-methyltransferase RsmI</fullName>
    </alternativeName>
</protein>
<keyword evidence="1 6" id="KW-0963">Cytoplasm</keyword>
<dbReference type="CDD" id="cd11648">
    <property type="entry name" value="RsmI"/>
    <property type="match status" value="1"/>
</dbReference>
<evidence type="ECO:0000256" key="4">
    <source>
        <dbReference type="ARBA" id="ARBA00022679"/>
    </source>
</evidence>
<evidence type="ECO:0000256" key="2">
    <source>
        <dbReference type="ARBA" id="ARBA00022552"/>
    </source>
</evidence>
<dbReference type="PANTHER" id="PTHR46111:SF1">
    <property type="entry name" value="RIBOSOMAL RNA SMALL SUBUNIT METHYLTRANSFERASE I"/>
    <property type="match status" value="1"/>
</dbReference>
<dbReference type="SUPFAM" id="SSF53790">
    <property type="entry name" value="Tetrapyrrole methylase"/>
    <property type="match status" value="1"/>
</dbReference>
<dbReference type="AlphaFoldDB" id="A0A7V3RDV3"/>
<evidence type="ECO:0000256" key="5">
    <source>
        <dbReference type="ARBA" id="ARBA00022691"/>
    </source>
</evidence>
<dbReference type="Gene3D" id="3.30.950.10">
    <property type="entry name" value="Methyltransferase, Cobalt-precorrin-4 Transmethylase, Domain 2"/>
    <property type="match status" value="1"/>
</dbReference>
<comment type="similarity">
    <text evidence="6">Belongs to the methyltransferase superfamily. RsmI family.</text>
</comment>
<organism evidence="8">
    <name type="scientific">Mesoaciditoga lauensis</name>
    <dbReference type="NCBI Taxonomy" id="1495039"/>
    <lineage>
        <taxon>Bacteria</taxon>
        <taxon>Thermotogati</taxon>
        <taxon>Thermotogota</taxon>
        <taxon>Thermotogae</taxon>
        <taxon>Mesoaciditogales</taxon>
        <taxon>Mesoaciditogaceae</taxon>
        <taxon>Mesoaciditoga</taxon>
    </lineage>
</organism>
<dbReference type="PANTHER" id="PTHR46111">
    <property type="entry name" value="RIBOSOMAL RNA SMALL SUBUNIT METHYLTRANSFERASE I"/>
    <property type="match status" value="1"/>
</dbReference>
<dbReference type="FunFam" id="3.40.1010.10:FF:000007">
    <property type="entry name" value="Ribosomal RNA small subunit methyltransferase I"/>
    <property type="match status" value="1"/>
</dbReference>
<comment type="function">
    <text evidence="6">Catalyzes the 2'-O-methylation of the ribose of cytidine 1402 (C1402) in 16S rRNA.</text>
</comment>
<proteinExistence type="inferred from homology"/>
<evidence type="ECO:0000256" key="1">
    <source>
        <dbReference type="ARBA" id="ARBA00022490"/>
    </source>
</evidence>
<dbReference type="InterPro" id="IPR018063">
    <property type="entry name" value="SAM_MeTrfase_RsmI_CS"/>
</dbReference>
<sequence>MGLKLVATPIGNLSDISQRAIDTIKGADLILCEDTRRTMKLTNHLGISKRYISFNDNNALQKMPQVIDGLKKGTEYVLVSDAGMPVISDPGLKLVDECYKNQIPVDVIPGPSAPVCAIAASGLNASHFIFLGFLPRGSKLRKLLRQISSLGISTVFFESPYRIKETLKEICALSPESRIFVAREMTKMNQTFYRGKVCEIIDEINPIGEITVVVEWNEISRGNS</sequence>
<dbReference type="Gene3D" id="3.40.1010.10">
    <property type="entry name" value="Cobalt-precorrin-4 Transmethylase, Domain 1"/>
    <property type="match status" value="1"/>
</dbReference>
<reference evidence="8" key="1">
    <citation type="journal article" date="2020" name="mSystems">
        <title>Genome- and Community-Level Interaction Insights into Carbon Utilization and Element Cycling Functions of Hydrothermarchaeota in Hydrothermal Sediment.</title>
        <authorList>
            <person name="Zhou Z."/>
            <person name="Liu Y."/>
            <person name="Xu W."/>
            <person name="Pan J."/>
            <person name="Luo Z.H."/>
            <person name="Li M."/>
        </authorList>
    </citation>
    <scope>NUCLEOTIDE SEQUENCE [LARGE SCALE GENOMIC DNA]</scope>
    <source>
        <strain evidence="8">SpSt-966</strain>
    </source>
</reference>
<dbReference type="EC" id="2.1.1.198" evidence="6"/>
<dbReference type="EMBL" id="DTPE01000067">
    <property type="protein sequence ID" value="HGE74789.1"/>
    <property type="molecule type" value="Genomic_DNA"/>
</dbReference>
<dbReference type="HAMAP" id="MF_01877">
    <property type="entry name" value="16SrRNA_methyltr_I"/>
    <property type="match status" value="1"/>
</dbReference>
<dbReference type="InterPro" id="IPR000878">
    <property type="entry name" value="4pyrrol_Mease"/>
</dbReference>
<dbReference type="NCBIfam" id="TIGR00096">
    <property type="entry name" value="16S rRNA (cytidine(1402)-2'-O)-methyltransferase"/>
    <property type="match status" value="1"/>
</dbReference>
<feature type="domain" description="Tetrapyrrole methylase" evidence="7">
    <location>
        <begin position="5"/>
        <end position="199"/>
    </location>
</feature>
<dbReference type="InterPro" id="IPR014776">
    <property type="entry name" value="4pyrrole_Mease_sub2"/>
</dbReference>
<dbReference type="PIRSF" id="PIRSF005917">
    <property type="entry name" value="MTase_YraL"/>
    <property type="match status" value="1"/>
</dbReference>
<dbReference type="GO" id="GO:0005737">
    <property type="term" value="C:cytoplasm"/>
    <property type="evidence" value="ECO:0007669"/>
    <property type="project" value="UniProtKB-SubCell"/>
</dbReference>
<comment type="caution">
    <text evidence="8">The sequence shown here is derived from an EMBL/GenBank/DDBJ whole genome shotgun (WGS) entry which is preliminary data.</text>
</comment>
<evidence type="ECO:0000256" key="3">
    <source>
        <dbReference type="ARBA" id="ARBA00022603"/>
    </source>
</evidence>
<comment type="catalytic activity">
    <reaction evidence="6">
        <text>cytidine(1402) in 16S rRNA + S-adenosyl-L-methionine = 2'-O-methylcytidine(1402) in 16S rRNA + S-adenosyl-L-homocysteine + H(+)</text>
        <dbReference type="Rhea" id="RHEA:42924"/>
        <dbReference type="Rhea" id="RHEA-COMP:10285"/>
        <dbReference type="Rhea" id="RHEA-COMP:10286"/>
        <dbReference type="ChEBI" id="CHEBI:15378"/>
        <dbReference type="ChEBI" id="CHEBI:57856"/>
        <dbReference type="ChEBI" id="CHEBI:59789"/>
        <dbReference type="ChEBI" id="CHEBI:74495"/>
        <dbReference type="ChEBI" id="CHEBI:82748"/>
        <dbReference type="EC" id="2.1.1.198"/>
    </reaction>
</comment>
<dbReference type="InterPro" id="IPR014777">
    <property type="entry name" value="4pyrrole_Mease_sub1"/>
</dbReference>
<comment type="subcellular location">
    <subcellularLocation>
        <location evidence="6">Cytoplasm</location>
    </subcellularLocation>
</comment>
<gene>
    <name evidence="6 8" type="primary">rsmI</name>
    <name evidence="8" type="ORF">ENX73_01525</name>
</gene>
<name>A0A7V3RDV3_9BACT</name>
<accession>A0A7V3RDV3</accession>
<keyword evidence="4 6" id="KW-0808">Transferase</keyword>
<keyword evidence="3 6" id="KW-0489">Methyltransferase</keyword>
<dbReference type="InterPro" id="IPR035996">
    <property type="entry name" value="4pyrrol_Methylase_sf"/>
</dbReference>
<evidence type="ECO:0000256" key="6">
    <source>
        <dbReference type="HAMAP-Rule" id="MF_01877"/>
    </source>
</evidence>
<evidence type="ECO:0000259" key="7">
    <source>
        <dbReference type="Pfam" id="PF00590"/>
    </source>
</evidence>
<dbReference type="Pfam" id="PF00590">
    <property type="entry name" value="TP_methylase"/>
    <property type="match status" value="1"/>
</dbReference>
<dbReference type="InterPro" id="IPR008189">
    <property type="entry name" value="rRNA_ssu_MeTfrase_I"/>
</dbReference>
<evidence type="ECO:0000313" key="8">
    <source>
        <dbReference type="EMBL" id="HGE74789.1"/>
    </source>
</evidence>